<name>A0A2P2NLU1_RHIMU</name>
<protein>
    <submittedName>
        <fullName evidence="1">Uncharacterized protein</fullName>
    </submittedName>
</protein>
<evidence type="ECO:0000313" key="1">
    <source>
        <dbReference type="EMBL" id="MBX43461.1"/>
    </source>
</evidence>
<accession>A0A2P2NLU1</accession>
<dbReference type="EMBL" id="GGEC01062977">
    <property type="protein sequence ID" value="MBX43461.1"/>
    <property type="molecule type" value="Transcribed_RNA"/>
</dbReference>
<sequence>MCFPNLIKYLY</sequence>
<proteinExistence type="predicted"/>
<organism evidence="1">
    <name type="scientific">Rhizophora mucronata</name>
    <name type="common">Asiatic mangrove</name>
    <dbReference type="NCBI Taxonomy" id="61149"/>
    <lineage>
        <taxon>Eukaryota</taxon>
        <taxon>Viridiplantae</taxon>
        <taxon>Streptophyta</taxon>
        <taxon>Embryophyta</taxon>
        <taxon>Tracheophyta</taxon>
        <taxon>Spermatophyta</taxon>
        <taxon>Magnoliopsida</taxon>
        <taxon>eudicotyledons</taxon>
        <taxon>Gunneridae</taxon>
        <taxon>Pentapetalae</taxon>
        <taxon>rosids</taxon>
        <taxon>fabids</taxon>
        <taxon>Malpighiales</taxon>
        <taxon>Rhizophoraceae</taxon>
        <taxon>Rhizophora</taxon>
    </lineage>
</organism>
<reference evidence="1" key="1">
    <citation type="submission" date="2018-02" db="EMBL/GenBank/DDBJ databases">
        <title>Rhizophora mucronata_Transcriptome.</title>
        <authorList>
            <person name="Meera S.P."/>
            <person name="Sreeshan A."/>
            <person name="Augustine A."/>
        </authorList>
    </citation>
    <scope>NUCLEOTIDE SEQUENCE</scope>
    <source>
        <tissue evidence="1">Leaf</tissue>
    </source>
</reference>